<reference evidence="5" key="2">
    <citation type="journal article" date="2005" name="Nature">
        <title>The map-based sequence of the rice genome.</title>
        <authorList>
            <consortium name="International rice genome sequencing project (IRGSP)"/>
            <person name="Matsumoto T."/>
            <person name="Wu J."/>
            <person name="Kanamori H."/>
            <person name="Katayose Y."/>
            <person name="Fujisawa M."/>
            <person name="Namiki N."/>
            <person name="Mizuno H."/>
            <person name="Yamamoto K."/>
            <person name="Antonio B.A."/>
            <person name="Baba T."/>
            <person name="Sakata K."/>
            <person name="Nagamura Y."/>
            <person name="Aoki H."/>
            <person name="Arikawa K."/>
            <person name="Arita K."/>
            <person name="Bito T."/>
            <person name="Chiden Y."/>
            <person name="Fujitsuka N."/>
            <person name="Fukunaka R."/>
            <person name="Hamada M."/>
            <person name="Harada C."/>
            <person name="Hayashi A."/>
            <person name="Hijishita S."/>
            <person name="Honda M."/>
            <person name="Hosokawa S."/>
            <person name="Ichikawa Y."/>
            <person name="Idonuma A."/>
            <person name="Iijima M."/>
            <person name="Ikeda M."/>
            <person name="Ikeno M."/>
            <person name="Ito K."/>
            <person name="Ito S."/>
            <person name="Ito T."/>
            <person name="Ito Y."/>
            <person name="Ito Y."/>
            <person name="Iwabuchi A."/>
            <person name="Kamiya K."/>
            <person name="Karasawa W."/>
            <person name="Kurita K."/>
            <person name="Katagiri S."/>
            <person name="Kikuta A."/>
            <person name="Kobayashi H."/>
            <person name="Kobayashi N."/>
            <person name="Machita K."/>
            <person name="Maehara T."/>
            <person name="Masukawa M."/>
            <person name="Mizubayashi T."/>
            <person name="Mukai Y."/>
            <person name="Nagasaki H."/>
            <person name="Nagata Y."/>
            <person name="Naito S."/>
            <person name="Nakashima M."/>
            <person name="Nakama Y."/>
            <person name="Nakamichi Y."/>
            <person name="Nakamura M."/>
            <person name="Meguro A."/>
            <person name="Negishi M."/>
            <person name="Ohta I."/>
            <person name="Ohta T."/>
            <person name="Okamoto M."/>
            <person name="Ono N."/>
            <person name="Saji S."/>
            <person name="Sakaguchi M."/>
            <person name="Sakai K."/>
            <person name="Shibata M."/>
            <person name="Shimokawa T."/>
            <person name="Song J."/>
            <person name="Takazaki Y."/>
            <person name="Terasawa K."/>
            <person name="Tsugane M."/>
            <person name="Tsuji K."/>
            <person name="Ueda S."/>
            <person name="Waki K."/>
            <person name="Yamagata H."/>
            <person name="Yamamoto M."/>
            <person name="Yamamoto S."/>
            <person name="Yamane H."/>
            <person name="Yoshiki S."/>
            <person name="Yoshihara R."/>
            <person name="Yukawa K."/>
            <person name="Zhong H."/>
            <person name="Yano M."/>
            <person name="Yuan Q."/>
            <person name="Ouyang S."/>
            <person name="Liu J."/>
            <person name="Jones K.M."/>
            <person name="Gansberger K."/>
            <person name="Moffat K."/>
            <person name="Hill J."/>
            <person name="Bera J."/>
            <person name="Fadrosh D."/>
            <person name="Jin S."/>
            <person name="Johri S."/>
            <person name="Kim M."/>
            <person name="Overton L."/>
            <person name="Reardon M."/>
            <person name="Tsitrin T."/>
            <person name="Vuong H."/>
            <person name="Weaver B."/>
            <person name="Ciecko A."/>
            <person name="Tallon L."/>
            <person name="Jackson J."/>
            <person name="Pai G."/>
            <person name="Aken S.V."/>
            <person name="Utterback T."/>
            <person name="Reidmuller S."/>
            <person name="Feldblyum T."/>
            <person name="Hsiao J."/>
            <person name="Zismann V."/>
            <person name="Iobst S."/>
            <person name="de Vazeille A.R."/>
            <person name="Buell C.R."/>
            <person name="Ying K."/>
            <person name="Li Y."/>
            <person name="Lu T."/>
            <person name="Huang Y."/>
            <person name="Zhao Q."/>
            <person name="Feng Q."/>
            <person name="Zhang L."/>
            <person name="Zhu J."/>
            <person name="Weng Q."/>
            <person name="Mu J."/>
            <person name="Lu Y."/>
            <person name="Fan D."/>
            <person name="Liu Y."/>
            <person name="Guan J."/>
            <person name="Zhang Y."/>
            <person name="Yu S."/>
            <person name="Liu X."/>
            <person name="Zhang Y."/>
            <person name="Hong G."/>
            <person name="Han B."/>
            <person name="Choisne N."/>
            <person name="Demange N."/>
            <person name="Orjeda G."/>
            <person name="Samain S."/>
            <person name="Cattolico L."/>
            <person name="Pelletier E."/>
            <person name="Couloux A."/>
            <person name="Segurens B."/>
            <person name="Wincker P."/>
            <person name="D'Hont A."/>
            <person name="Scarpelli C."/>
            <person name="Weissenbach J."/>
            <person name="Salanoubat M."/>
            <person name="Quetier F."/>
            <person name="Yu Y."/>
            <person name="Kim H.R."/>
            <person name="Rambo T."/>
            <person name="Currie J."/>
            <person name="Collura K."/>
            <person name="Luo M."/>
            <person name="Yang T."/>
            <person name="Ammiraju J.S.S."/>
            <person name="Engler F."/>
            <person name="Soderlund C."/>
            <person name="Wing R.A."/>
            <person name="Palmer L.E."/>
            <person name="de la Bastide M."/>
            <person name="Spiegel L."/>
            <person name="Nascimento L."/>
            <person name="Zutavern T."/>
            <person name="O'Shaughnessy A."/>
            <person name="Dike S."/>
            <person name="Dedhia N."/>
            <person name="Preston R."/>
            <person name="Balija V."/>
            <person name="McCombie W.R."/>
            <person name="Chow T."/>
            <person name="Chen H."/>
            <person name="Chung M."/>
            <person name="Chen C."/>
            <person name="Shaw J."/>
            <person name="Wu H."/>
            <person name="Hsiao K."/>
            <person name="Chao Y."/>
            <person name="Chu M."/>
            <person name="Cheng C."/>
            <person name="Hour A."/>
            <person name="Lee P."/>
            <person name="Lin S."/>
            <person name="Lin Y."/>
            <person name="Liou J."/>
            <person name="Liu S."/>
            <person name="Hsing Y."/>
            <person name="Raghuvanshi S."/>
            <person name="Mohanty A."/>
            <person name="Bharti A.K."/>
            <person name="Gaur A."/>
            <person name="Gupta V."/>
            <person name="Kumar D."/>
            <person name="Ravi V."/>
            <person name="Vij S."/>
            <person name="Kapur A."/>
            <person name="Khurana P."/>
            <person name="Khurana P."/>
            <person name="Khurana J.P."/>
            <person name="Tyagi A.K."/>
            <person name="Gaikwad K."/>
            <person name="Singh A."/>
            <person name="Dalal V."/>
            <person name="Srivastava S."/>
            <person name="Dixit A."/>
            <person name="Pal A.K."/>
            <person name="Ghazi I.A."/>
            <person name="Yadav M."/>
            <person name="Pandit A."/>
            <person name="Bhargava A."/>
            <person name="Sureshbabu K."/>
            <person name="Batra K."/>
            <person name="Sharma T.R."/>
            <person name="Mohapatra T."/>
            <person name="Singh N.K."/>
            <person name="Messing J."/>
            <person name="Nelson A.B."/>
            <person name="Fuks G."/>
            <person name="Kavchok S."/>
            <person name="Keizer G."/>
            <person name="Linton E."/>
            <person name="Llaca V."/>
            <person name="Song R."/>
            <person name="Tanyolac B."/>
            <person name="Young S."/>
            <person name="Ho-Il K."/>
            <person name="Hahn J.H."/>
            <person name="Sangsakoo G."/>
            <person name="Vanavichit A."/>
            <person name="de Mattos Luiz.A.T."/>
            <person name="Zimmer P.D."/>
            <person name="Malone G."/>
            <person name="Dellagostin O."/>
            <person name="de Oliveira A.C."/>
            <person name="Bevan M."/>
            <person name="Bancroft I."/>
            <person name="Minx P."/>
            <person name="Cordum H."/>
            <person name="Wilson R."/>
            <person name="Cheng Z."/>
            <person name="Jin W."/>
            <person name="Jiang J."/>
            <person name="Leong S.A."/>
            <person name="Iwama H."/>
            <person name="Gojobori T."/>
            <person name="Itoh T."/>
            <person name="Niimura Y."/>
            <person name="Fujii Y."/>
            <person name="Habara T."/>
            <person name="Sakai H."/>
            <person name="Sato Y."/>
            <person name="Wilson G."/>
            <person name="Kumar K."/>
            <person name="McCouch S."/>
            <person name="Juretic N."/>
            <person name="Hoen D."/>
            <person name="Wright S."/>
            <person name="Bruskiewich R."/>
            <person name="Bureau T."/>
            <person name="Miyao A."/>
            <person name="Hirochika H."/>
            <person name="Nishikawa T."/>
            <person name="Kadowaki K."/>
            <person name="Sugiura M."/>
            <person name="Burr B."/>
            <person name="Sasaki T."/>
        </authorList>
    </citation>
    <scope>NUCLEOTIDE SEQUENCE [LARGE SCALE GENOMIC DNA]</scope>
    <source>
        <strain evidence="5">cv. Nipponbare</strain>
    </source>
</reference>
<name>Q655D0_ORYSJ</name>
<feature type="region of interest" description="Disordered" evidence="1">
    <location>
        <begin position="54"/>
        <end position="97"/>
    </location>
</feature>
<reference evidence="4" key="1">
    <citation type="journal article" date="2002" name="Nature">
        <title>The genome sequence and structure of rice chromosome 1.</title>
        <authorList>
            <person name="Sasaki T."/>
            <person name="Matsumoto T."/>
            <person name="Yamamoto K."/>
            <person name="Sakata K."/>
            <person name="Baba T."/>
            <person name="Katayose Y."/>
            <person name="Wu J."/>
            <person name="Niimura Y."/>
            <person name="Cheng Z."/>
            <person name="Nagamura Y."/>
            <person name="Antonio B.A."/>
            <person name="Kanamori H."/>
            <person name="Hosokawa S."/>
            <person name="Masukawa M."/>
            <person name="Arikawa K."/>
            <person name="Chiden Y."/>
            <person name="Hayashi M."/>
            <person name="Okamoto M."/>
            <person name="Ando T."/>
            <person name="Aoki H."/>
            <person name="Arita K."/>
            <person name="Hamada M."/>
            <person name="Harada C."/>
            <person name="Hijishita S."/>
            <person name="Honda M."/>
            <person name="Ichikawa Y."/>
            <person name="Idonuma A."/>
            <person name="Iijima M."/>
            <person name="Ikeda M."/>
            <person name="Ikeno M."/>
            <person name="Itoh S."/>
            <person name="Itoh T."/>
            <person name="Itoh Y."/>
            <person name="Itoh Y."/>
            <person name="Iwabuchi A."/>
            <person name="Kamiya K."/>
            <person name="Karasawa W."/>
            <person name="Katagiri S."/>
            <person name="Kikuta A."/>
            <person name="Kobayashi N."/>
            <person name="Kono I."/>
            <person name="Machita K."/>
            <person name="Maehara T."/>
            <person name="Mizuno H."/>
            <person name="Mizubayashi T."/>
            <person name="Mukai Y."/>
            <person name="Nagasaki H."/>
            <person name="Nakashima M."/>
            <person name="Nakama Y."/>
            <person name="Nakamichi Y."/>
            <person name="Nakamura M."/>
            <person name="Namiki N."/>
            <person name="Negishi M."/>
            <person name="Ohta I."/>
            <person name="Ono N."/>
            <person name="Saji S."/>
            <person name="Sakai K."/>
            <person name="Shibata M."/>
            <person name="Shimokawa T."/>
            <person name="Shomura A."/>
            <person name="Song J."/>
            <person name="Takazaki Y."/>
            <person name="Terasawa K."/>
            <person name="Tsuji K."/>
            <person name="Waki K."/>
            <person name="Yamagata H."/>
            <person name="Yamane H."/>
            <person name="Yoshiki S."/>
            <person name="Yoshihara R."/>
            <person name="Yukawa K."/>
            <person name="Zhong H."/>
            <person name="Iwama H."/>
            <person name="Endo T."/>
            <person name="Ito H."/>
            <person name="Hahn J.H."/>
            <person name="Kim H.I."/>
            <person name="Eun M.Y."/>
            <person name="Yano M."/>
            <person name="Jiang J."/>
            <person name="Gojobori T."/>
        </authorList>
    </citation>
    <scope>NUCLEOTIDE SEQUENCE</scope>
</reference>
<evidence type="ECO:0000256" key="2">
    <source>
        <dbReference type="SAM" id="Phobius"/>
    </source>
</evidence>
<evidence type="ECO:0000313" key="5">
    <source>
        <dbReference type="Proteomes" id="UP000000763"/>
    </source>
</evidence>
<keyword evidence="2" id="KW-1133">Transmembrane helix</keyword>
<accession>Q655D0</accession>
<organism evidence="4">
    <name type="scientific">Oryza sativa subsp. japonica</name>
    <name type="common">Rice</name>
    <dbReference type="NCBI Taxonomy" id="39947"/>
    <lineage>
        <taxon>Eukaryota</taxon>
        <taxon>Viridiplantae</taxon>
        <taxon>Streptophyta</taxon>
        <taxon>Embryophyta</taxon>
        <taxon>Tracheophyta</taxon>
        <taxon>Spermatophyta</taxon>
        <taxon>Magnoliopsida</taxon>
        <taxon>Liliopsida</taxon>
        <taxon>Poales</taxon>
        <taxon>Poaceae</taxon>
        <taxon>BOP clade</taxon>
        <taxon>Oryzoideae</taxon>
        <taxon>Oryzeae</taxon>
        <taxon>Oryzinae</taxon>
        <taxon>Oryza</taxon>
        <taxon>Oryza sativa</taxon>
    </lineage>
</organism>
<feature type="transmembrane region" description="Helical" evidence="2">
    <location>
        <begin position="191"/>
        <end position="213"/>
    </location>
</feature>
<protein>
    <submittedName>
        <fullName evidence="4">Uncharacterized protein</fullName>
    </submittedName>
</protein>
<evidence type="ECO:0000256" key="1">
    <source>
        <dbReference type="SAM" id="MobiDB-lite"/>
    </source>
</evidence>
<proteinExistence type="predicted"/>
<sequence>MLGRCHRARLHLLREHHPRATATSPPRLSAPPASISARTNCHCDRRRLRLAASARAPLPPPRCERRPARGQAGPPGRRLRDHLTPPLPPPLPGAAPAPPRCSGLFSPSTRCLPAEVELLSRAVAEWWSEDDGCIWLALPPLPAISLASTIEEIKERGRDAEPNVQLTPVAARTGFRCNITVWRALRDVPPVYAFVTAAWPMALLGGSFAAGVARRYRRPPRCLPIHPMPPGRLQAATVASARVVAAGVFTSDARQKRPPVRHVSMADGVVSIGKYPRLWDVFPQNFTFVVSLS</sequence>
<keyword evidence="2" id="KW-0812">Transmembrane</keyword>
<feature type="compositionally biased region" description="Pro residues" evidence="1">
    <location>
        <begin position="85"/>
        <end position="97"/>
    </location>
</feature>
<dbReference type="EMBL" id="AP003414">
    <property type="protein sequence ID" value="BAD45201.1"/>
    <property type="molecule type" value="Genomic_DNA"/>
</dbReference>
<reference evidence="5" key="3">
    <citation type="journal article" date="2008" name="Nucleic Acids Res.">
        <title>The rice annotation project database (RAP-DB): 2008 update.</title>
        <authorList>
            <consortium name="The rice annotation project (RAP)"/>
        </authorList>
    </citation>
    <scope>GENOME REANNOTATION</scope>
    <source>
        <strain evidence="5">cv. Nipponbare</strain>
    </source>
</reference>
<keyword evidence="2" id="KW-0472">Membrane</keyword>
<dbReference type="EMBL" id="AP003921">
    <property type="protein sequence ID" value="BAD45587.1"/>
    <property type="molecule type" value="Genomic_DNA"/>
</dbReference>
<dbReference type="Proteomes" id="UP000000763">
    <property type="component" value="Chromosome 1"/>
</dbReference>
<dbReference type="Proteomes" id="UP000817658">
    <property type="component" value="Chromosome 1"/>
</dbReference>
<gene>
    <name evidence="3" type="ORF">B1153F04.17</name>
    <name evidence="4" type="ORF">P0028G04.41</name>
</gene>
<feature type="region of interest" description="Disordered" evidence="1">
    <location>
        <begin position="13"/>
        <end position="36"/>
    </location>
</feature>
<dbReference type="AlphaFoldDB" id="Q655D0"/>
<evidence type="ECO:0000313" key="3">
    <source>
        <dbReference type="EMBL" id="BAD45201.1"/>
    </source>
</evidence>
<evidence type="ECO:0000313" key="4">
    <source>
        <dbReference type="EMBL" id="BAD45587.1"/>
    </source>
</evidence>